<dbReference type="KEGG" id="tdu:QJT80_10680"/>
<keyword evidence="6" id="KW-0808">Transferase</keyword>
<evidence type="ECO:0000256" key="5">
    <source>
        <dbReference type="ARBA" id="ARBA00022553"/>
    </source>
</evidence>
<reference evidence="13" key="2">
    <citation type="submission" date="2023-04" db="EMBL/GenBank/DDBJ databases">
        <authorList>
            <person name="Beletskiy A.V."/>
            <person name="Mardanov A.V."/>
            <person name="Ravin N.V."/>
        </authorList>
    </citation>
    <scope>NUCLEOTIDE SEQUENCE</scope>
    <source>
        <strain evidence="13">GKL-01</strain>
    </source>
</reference>
<gene>
    <name evidence="13" type="ORF">QJT80_10680</name>
</gene>
<keyword evidence="10" id="KW-0812">Transmembrane</keyword>
<evidence type="ECO:0000256" key="10">
    <source>
        <dbReference type="SAM" id="Phobius"/>
    </source>
</evidence>
<keyword evidence="7" id="KW-0547">Nucleotide-binding</keyword>
<dbReference type="CDD" id="cd06225">
    <property type="entry name" value="HAMP"/>
    <property type="match status" value="1"/>
</dbReference>
<name>A0AA95H594_9GAMM</name>
<keyword evidence="9 13" id="KW-0067">ATP-binding</keyword>
<dbReference type="PROSITE" id="PS50885">
    <property type="entry name" value="HAMP"/>
    <property type="match status" value="1"/>
</dbReference>
<evidence type="ECO:0000259" key="12">
    <source>
        <dbReference type="PROSITE" id="PS50885"/>
    </source>
</evidence>
<feature type="domain" description="Histidine kinase" evidence="11">
    <location>
        <begin position="241"/>
        <end position="456"/>
    </location>
</feature>
<dbReference type="GO" id="GO:0000155">
    <property type="term" value="F:phosphorelay sensor kinase activity"/>
    <property type="evidence" value="ECO:0007669"/>
    <property type="project" value="InterPro"/>
</dbReference>
<dbReference type="GO" id="GO:0005886">
    <property type="term" value="C:plasma membrane"/>
    <property type="evidence" value="ECO:0007669"/>
    <property type="project" value="UniProtKB-SubCell"/>
</dbReference>
<dbReference type="CDD" id="cd00082">
    <property type="entry name" value="HisKA"/>
    <property type="match status" value="1"/>
</dbReference>
<dbReference type="Pfam" id="PF00512">
    <property type="entry name" value="HisKA"/>
    <property type="match status" value="1"/>
</dbReference>
<dbReference type="GO" id="GO:0005524">
    <property type="term" value="F:ATP binding"/>
    <property type="evidence" value="ECO:0007669"/>
    <property type="project" value="UniProtKB-KW"/>
</dbReference>
<dbReference type="InterPro" id="IPR036097">
    <property type="entry name" value="HisK_dim/P_sf"/>
</dbReference>
<dbReference type="Gene3D" id="1.10.287.130">
    <property type="match status" value="1"/>
</dbReference>
<keyword evidence="8" id="KW-0418">Kinase</keyword>
<dbReference type="Pfam" id="PF00672">
    <property type="entry name" value="HAMP"/>
    <property type="match status" value="1"/>
</dbReference>
<dbReference type="SUPFAM" id="SSF55874">
    <property type="entry name" value="ATPase domain of HSP90 chaperone/DNA topoisomerase II/histidine kinase"/>
    <property type="match status" value="1"/>
</dbReference>
<dbReference type="Gene3D" id="3.30.565.10">
    <property type="entry name" value="Histidine kinase-like ATPase, C-terminal domain"/>
    <property type="match status" value="1"/>
</dbReference>
<accession>A0AA95H594</accession>
<dbReference type="InterPro" id="IPR005467">
    <property type="entry name" value="His_kinase_dom"/>
</dbReference>
<dbReference type="EC" id="2.7.13.3" evidence="3"/>
<dbReference type="InterPro" id="IPR003594">
    <property type="entry name" value="HATPase_dom"/>
</dbReference>
<dbReference type="SMART" id="SM00304">
    <property type="entry name" value="HAMP"/>
    <property type="match status" value="1"/>
</dbReference>
<evidence type="ECO:0000256" key="1">
    <source>
        <dbReference type="ARBA" id="ARBA00000085"/>
    </source>
</evidence>
<proteinExistence type="predicted"/>
<dbReference type="SUPFAM" id="SSF158472">
    <property type="entry name" value="HAMP domain-like"/>
    <property type="match status" value="1"/>
</dbReference>
<keyword evidence="5" id="KW-0597">Phosphoprotein</keyword>
<keyword evidence="10" id="KW-1133">Transmembrane helix</keyword>
<dbReference type="InterPro" id="IPR036890">
    <property type="entry name" value="HATPase_C_sf"/>
</dbReference>
<evidence type="ECO:0000313" key="13">
    <source>
        <dbReference type="EMBL" id="WGZ89965.1"/>
    </source>
</evidence>
<dbReference type="InterPro" id="IPR003660">
    <property type="entry name" value="HAMP_dom"/>
</dbReference>
<comment type="subcellular location">
    <subcellularLocation>
        <location evidence="2">Cell membrane</location>
        <topology evidence="2">Multi-pass membrane protein</topology>
    </subcellularLocation>
</comment>
<evidence type="ECO:0000259" key="11">
    <source>
        <dbReference type="PROSITE" id="PS50109"/>
    </source>
</evidence>
<dbReference type="PANTHER" id="PTHR44936">
    <property type="entry name" value="SENSOR PROTEIN CREC"/>
    <property type="match status" value="1"/>
</dbReference>
<dbReference type="SMART" id="SM00388">
    <property type="entry name" value="HisKA"/>
    <property type="match status" value="1"/>
</dbReference>
<dbReference type="PANTHER" id="PTHR44936:SF10">
    <property type="entry name" value="SENSOR PROTEIN RSTB"/>
    <property type="match status" value="1"/>
</dbReference>
<evidence type="ECO:0000256" key="3">
    <source>
        <dbReference type="ARBA" id="ARBA00012438"/>
    </source>
</evidence>
<dbReference type="AlphaFoldDB" id="A0AA95H594"/>
<dbReference type="PROSITE" id="PS50109">
    <property type="entry name" value="HIS_KIN"/>
    <property type="match status" value="1"/>
</dbReference>
<dbReference type="Pfam" id="PF02518">
    <property type="entry name" value="HATPase_c"/>
    <property type="match status" value="1"/>
</dbReference>
<evidence type="ECO:0000256" key="7">
    <source>
        <dbReference type="ARBA" id="ARBA00022741"/>
    </source>
</evidence>
<evidence type="ECO:0000256" key="9">
    <source>
        <dbReference type="ARBA" id="ARBA00022840"/>
    </source>
</evidence>
<dbReference type="SMART" id="SM00387">
    <property type="entry name" value="HATPase_c"/>
    <property type="match status" value="1"/>
</dbReference>
<keyword evidence="4" id="KW-1003">Cell membrane</keyword>
<keyword evidence="10" id="KW-0472">Membrane</keyword>
<evidence type="ECO:0000256" key="2">
    <source>
        <dbReference type="ARBA" id="ARBA00004651"/>
    </source>
</evidence>
<dbReference type="PRINTS" id="PR00344">
    <property type="entry name" value="BCTRLSENSOR"/>
</dbReference>
<dbReference type="EMBL" id="CP124755">
    <property type="protein sequence ID" value="WGZ89965.1"/>
    <property type="molecule type" value="Genomic_DNA"/>
</dbReference>
<evidence type="ECO:0000256" key="4">
    <source>
        <dbReference type="ARBA" id="ARBA00022475"/>
    </source>
</evidence>
<evidence type="ECO:0000256" key="6">
    <source>
        <dbReference type="ARBA" id="ARBA00022679"/>
    </source>
</evidence>
<dbReference type="InterPro" id="IPR004358">
    <property type="entry name" value="Sig_transdc_His_kin-like_C"/>
</dbReference>
<comment type="catalytic activity">
    <reaction evidence="1">
        <text>ATP + protein L-histidine = ADP + protein N-phospho-L-histidine.</text>
        <dbReference type="EC" id="2.7.13.3"/>
    </reaction>
</comment>
<evidence type="ECO:0000256" key="8">
    <source>
        <dbReference type="ARBA" id="ARBA00022777"/>
    </source>
</evidence>
<reference evidence="13" key="1">
    <citation type="journal article" date="2023" name="Int. J. Mol. Sci.">
        <title>Metagenomics Revealed a New Genus 'Candidatus Thiocaldithrix dubininis' gen. nov., sp. nov. and a New Species 'Candidatus Thiothrix putei' sp. nov. in the Family Thiotrichaceae, Some Members of Which Have Traits of Both Na+- and H+-Motive Energetics.</title>
        <authorList>
            <person name="Ravin N.V."/>
            <person name="Muntyan M.S."/>
            <person name="Smolyakov D.D."/>
            <person name="Rudenko T.S."/>
            <person name="Beletsky A.V."/>
            <person name="Mardanov A.V."/>
            <person name="Grabovich M.Y."/>
        </authorList>
    </citation>
    <scope>NUCLEOTIDE SEQUENCE</scope>
    <source>
        <strain evidence="13">GKL-01</strain>
    </source>
</reference>
<dbReference type="InterPro" id="IPR003661">
    <property type="entry name" value="HisK_dim/P_dom"/>
</dbReference>
<feature type="transmembrane region" description="Helical" evidence="10">
    <location>
        <begin position="159"/>
        <end position="180"/>
    </location>
</feature>
<organism evidence="13">
    <name type="scientific">Candidatus Thiocaldithrix dubininis</name>
    <dbReference type="NCBI Taxonomy" id="3080823"/>
    <lineage>
        <taxon>Bacteria</taxon>
        <taxon>Pseudomonadati</taxon>
        <taxon>Pseudomonadota</taxon>
        <taxon>Gammaproteobacteria</taxon>
        <taxon>Thiotrichales</taxon>
        <taxon>Thiotrichaceae</taxon>
        <taxon>Candidatus Thiocaldithrix</taxon>
    </lineage>
</organism>
<sequence length="456" mass="51251">MGRLFWKILFTFWSTLLLAGLVTGFAVWLQQREMQNAQTDLSQQPSSIMAIRAAANTYVFAGKTALTNLLQEQQQEAPASAQVYAVDDKGQELLGRSIASDIVERIRTSVMNDEKQPASARLVIANNVSYLLFVPKQNANAQINPRKRSFFARSHVPSWLLISIGIVVSFISSWLLASYFSRPIRTLRQAFHGLAEGNLAQRVNPAMGTRRDELSDLSRDFDHMAEQIQSLMHSQKRLLHDVSHELRSPLARLQVSIGLARQQPERCLQTLERIEREAQRLDHLVGEVLTLSRLEAGVPQAIDEYLDILELLDAVVDDARFEAQALNKQVNFYCELGDALITKGYGELLFRAFDNVIRNALHHTPEHSSVQVSVQWLADMQQLQVTVEDCGKGVDPEELQSIFAAFQRSQQPSAHKGYGLGLAIARRAIETHQGRIWAENRSEGGLRISILLPIKP</sequence>
<dbReference type="Proteomes" id="UP001300672">
    <property type="component" value="Chromosome"/>
</dbReference>
<dbReference type="Gene3D" id="6.10.340.10">
    <property type="match status" value="1"/>
</dbReference>
<dbReference type="SUPFAM" id="SSF47384">
    <property type="entry name" value="Homodimeric domain of signal transducing histidine kinase"/>
    <property type="match status" value="1"/>
</dbReference>
<protein>
    <recommendedName>
        <fullName evidence="3">histidine kinase</fullName>
        <ecNumber evidence="3">2.7.13.3</ecNumber>
    </recommendedName>
</protein>
<feature type="domain" description="HAMP" evidence="12">
    <location>
        <begin position="178"/>
        <end position="233"/>
    </location>
</feature>
<dbReference type="InterPro" id="IPR050980">
    <property type="entry name" value="2C_sensor_his_kinase"/>
</dbReference>